<evidence type="ECO:0000313" key="2">
    <source>
        <dbReference type="Proteomes" id="UP001174909"/>
    </source>
</evidence>
<evidence type="ECO:0000313" key="1">
    <source>
        <dbReference type="EMBL" id="CAI8023153.1"/>
    </source>
</evidence>
<protein>
    <submittedName>
        <fullName evidence="1">Uncharacterized protein</fullName>
    </submittedName>
</protein>
<gene>
    <name evidence="1" type="ORF">GBAR_LOCUS13565</name>
</gene>
<proteinExistence type="predicted"/>
<comment type="caution">
    <text evidence="1">The sequence shown here is derived from an EMBL/GenBank/DDBJ whole genome shotgun (WGS) entry which is preliminary data.</text>
</comment>
<keyword evidence="2" id="KW-1185">Reference proteome</keyword>
<accession>A0AA35WIX3</accession>
<organism evidence="1 2">
    <name type="scientific">Geodia barretti</name>
    <name type="common">Barrett's horny sponge</name>
    <dbReference type="NCBI Taxonomy" id="519541"/>
    <lineage>
        <taxon>Eukaryota</taxon>
        <taxon>Metazoa</taxon>
        <taxon>Porifera</taxon>
        <taxon>Demospongiae</taxon>
        <taxon>Heteroscleromorpha</taxon>
        <taxon>Tetractinellida</taxon>
        <taxon>Astrophorina</taxon>
        <taxon>Geodiidae</taxon>
        <taxon>Geodia</taxon>
    </lineage>
</organism>
<reference evidence="1" key="1">
    <citation type="submission" date="2023-03" db="EMBL/GenBank/DDBJ databases">
        <authorList>
            <person name="Steffen K."/>
            <person name="Cardenas P."/>
        </authorList>
    </citation>
    <scope>NUCLEOTIDE SEQUENCE</scope>
</reference>
<dbReference type="EMBL" id="CASHTH010002000">
    <property type="protein sequence ID" value="CAI8023153.1"/>
    <property type="molecule type" value="Genomic_DNA"/>
</dbReference>
<dbReference type="Proteomes" id="UP001174909">
    <property type="component" value="Unassembled WGS sequence"/>
</dbReference>
<dbReference type="AlphaFoldDB" id="A0AA35WIX3"/>
<sequence>MLSVQWVLLREPMLWLLVPSPLSVNRISSTARFPMVIMDARVETCMMHSYTLWPTRELTHLLATHTVQRYFTYIQCNLL</sequence>
<name>A0AA35WIX3_GEOBA</name>